<feature type="region of interest" description="Disordered" evidence="1">
    <location>
        <begin position="227"/>
        <end position="252"/>
    </location>
</feature>
<feature type="compositionally biased region" description="Low complexity" evidence="1">
    <location>
        <begin position="132"/>
        <end position="144"/>
    </location>
</feature>
<dbReference type="AlphaFoldDB" id="A0A0C9WA90"/>
<name>A0A0C9WA90_9AGAM</name>
<evidence type="ECO:0000256" key="1">
    <source>
        <dbReference type="SAM" id="MobiDB-lite"/>
    </source>
</evidence>
<dbReference type="EMBL" id="KN839877">
    <property type="protein sequence ID" value="KIJ60007.1"/>
    <property type="molecule type" value="Genomic_DNA"/>
</dbReference>
<accession>A0A0C9WA90</accession>
<dbReference type="HOGENOM" id="CLU_1102909_0_0_1"/>
<sequence>MRSNYKKMLANINHLLEESLSRLERNQTSPFLTHAQFEVLRTRIFSLQGEHVALRDQKPGWFCFLLGSWNSNNPRKRLKNLMFNARCLIHAIEDAEKDYRVEALRNGPPPILSGNAAGCLTPQPSVSRGRTDASPSTPASSNTTYFRSPPCPEVVQSTAGSSRASLHSQSTSAQPVPLANLQSQSQTAAMPGGMSQNFFFSNGAVQIMAGAPHSIVMMGGVDLKDNAVSSGEGSSHNPVNHILPPIPLAPPE</sequence>
<gene>
    <name evidence="2" type="ORF">HYDPIDRAFT_190189</name>
</gene>
<protein>
    <submittedName>
        <fullName evidence="2">Uncharacterized protein</fullName>
    </submittedName>
</protein>
<organism evidence="2 3">
    <name type="scientific">Hydnomerulius pinastri MD-312</name>
    <dbReference type="NCBI Taxonomy" id="994086"/>
    <lineage>
        <taxon>Eukaryota</taxon>
        <taxon>Fungi</taxon>
        <taxon>Dikarya</taxon>
        <taxon>Basidiomycota</taxon>
        <taxon>Agaricomycotina</taxon>
        <taxon>Agaricomycetes</taxon>
        <taxon>Agaricomycetidae</taxon>
        <taxon>Boletales</taxon>
        <taxon>Boletales incertae sedis</taxon>
        <taxon>Leucogyrophana</taxon>
    </lineage>
</organism>
<proteinExistence type="predicted"/>
<keyword evidence="3" id="KW-1185">Reference proteome</keyword>
<dbReference type="Proteomes" id="UP000053820">
    <property type="component" value="Unassembled WGS sequence"/>
</dbReference>
<evidence type="ECO:0000313" key="2">
    <source>
        <dbReference type="EMBL" id="KIJ60007.1"/>
    </source>
</evidence>
<evidence type="ECO:0000313" key="3">
    <source>
        <dbReference type="Proteomes" id="UP000053820"/>
    </source>
</evidence>
<reference evidence="2 3" key="1">
    <citation type="submission" date="2014-04" db="EMBL/GenBank/DDBJ databases">
        <title>Evolutionary Origins and Diversification of the Mycorrhizal Mutualists.</title>
        <authorList>
            <consortium name="DOE Joint Genome Institute"/>
            <consortium name="Mycorrhizal Genomics Consortium"/>
            <person name="Kohler A."/>
            <person name="Kuo A."/>
            <person name="Nagy L.G."/>
            <person name="Floudas D."/>
            <person name="Copeland A."/>
            <person name="Barry K.W."/>
            <person name="Cichocki N."/>
            <person name="Veneault-Fourrey C."/>
            <person name="LaButti K."/>
            <person name="Lindquist E.A."/>
            <person name="Lipzen A."/>
            <person name="Lundell T."/>
            <person name="Morin E."/>
            <person name="Murat C."/>
            <person name="Riley R."/>
            <person name="Ohm R."/>
            <person name="Sun H."/>
            <person name="Tunlid A."/>
            <person name="Henrissat B."/>
            <person name="Grigoriev I.V."/>
            <person name="Hibbett D.S."/>
            <person name="Martin F."/>
        </authorList>
    </citation>
    <scope>NUCLEOTIDE SEQUENCE [LARGE SCALE GENOMIC DNA]</scope>
    <source>
        <strain evidence="2 3">MD-312</strain>
    </source>
</reference>
<feature type="compositionally biased region" description="Polar residues" evidence="1">
    <location>
        <begin position="155"/>
        <end position="189"/>
    </location>
</feature>
<feature type="region of interest" description="Disordered" evidence="1">
    <location>
        <begin position="112"/>
        <end position="189"/>
    </location>
</feature>
<feature type="compositionally biased region" description="Polar residues" evidence="1">
    <location>
        <begin position="227"/>
        <end position="238"/>
    </location>
</feature>